<gene>
    <name evidence="1" type="ORF">PVK06_023241</name>
</gene>
<dbReference type="EMBL" id="JARKNE010000007">
    <property type="protein sequence ID" value="KAK5818307.1"/>
    <property type="molecule type" value="Genomic_DNA"/>
</dbReference>
<name>A0ABR0PAV3_GOSAR</name>
<accession>A0ABR0PAV3</accession>
<organism evidence="1 2">
    <name type="scientific">Gossypium arboreum</name>
    <name type="common">Tree cotton</name>
    <name type="synonym">Gossypium nanking</name>
    <dbReference type="NCBI Taxonomy" id="29729"/>
    <lineage>
        <taxon>Eukaryota</taxon>
        <taxon>Viridiplantae</taxon>
        <taxon>Streptophyta</taxon>
        <taxon>Embryophyta</taxon>
        <taxon>Tracheophyta</taxon>
        <taxon>Spermatophyta</taxon>
        <taxon>Magnoliopsida</taxon>
        <taxon>eudicotyledons</taxon>
        <taxon>Gunneridae</taxon>
        <taxon>Pentapetalae</taxon>
        <taxon>rosids</taxon>
        <taxon>malvids</taxon>
        <taxon>Malvales</taxon>
        <taxon>Malvaceae</taxon>
        <taxon>Malvoideae</taxon>
        <taxon>Gossypium</taxon>
    </lineage>
</organism>
<keyword evidence="2" id="KW-1185">Reference proteome</keyword>
<evidence type="ECO:0000313" key="1">
    <source>
        <dbReference type="EMBL" id="KAK5818307.1"/>
    </source>
</evidence>
<protein>
    <submittedName>
        <fullName evidence="1">Uncharacterized protein</fullName>
    </submittedName>
</protein>
<evidence type="ECO:0000313" key="2">
    <source>
        <dbReference type="Proteomes" id="UP001358586"/>
    </source>
</evidence>
<dbReference type="Proteomes" id="UP001358586">
    <property type="component" value="Chromosome 7"/>
</dbReference>
<comment type="caution">
    <text evidence="1">The sequence shown here is derived from an EMBL/GenBank/DDBJ whole genome shotgun (WGS) entry which is preliminary data.</text>
</comment>
<proteinExistence type="predicted"/>
<sequence>MEVGEVGNGDWTHWLLQISTRAWFPKPSLPWSPVLAHFLWELRDTTIEIGRENVQVYFREKNRCANALFRLGSSFNFLMLFVGCKLRTLIVCALRVNQTRCNWKIQETLENLSEAVKLKYSAFLILVLQLSRLDTLGKLFDTRCSKGGILEQIS</sequence>
<reference evidence="1 2" key="1">
    <citation type="submission" date="2023-03" db="EMBL/GenBank/DDBJ databases">
        <title>WGS of Gossypium arboreum.</title>
        <authorList>
            <person name="Yu D."/>
        </authorList>
    </citation>
    <scope>NUCLEOTIDE SEQUENCE [LARGE SCALE GENOMIC DNA]</scope>
    <source>
        <tissue evidence="1">Leaf</tissue>
    </source>
</reference>